<organism evidence="1">
    <name type="scientific">Rhizophora mucronata</name>
    <name type="common">Asiatic mangrove</name>
    <dbReference type="NCBI Taxonomy" id="61149"/>
    <lineage>
        <taxon>Eukaryota</taxon>
        <taxon>Viridiplantae</taxon>
        <taxon>Streptophyta</taxon>
        <taxon>Embryophyta</taxon>
        <taxon>Tracheophyta</taxon>
        <taxon>Spermatophyta</taxon>
        <taxon>Magnoliopsida</taxon>
        <taxon>eudicotyledons</taxon>
        <taxon>Gunneridae</taxon>
        <taxon>Pentapetalae</taxon>
        <taxon>rosids</taxon>
        <taxon>fabids</taxon>
        <taxon>Malpighiales</taxon>
        <taxon>Rhizophoraceae</taxon>
        <taxon>Rhizophora</taxon>
    </lineage>
</organism>
<accession>A0A2P2J5R2</accession>
<dbReference type="AlphaFoldDB" id="A0A2P2J5R2"/>
<protein>
    <submittedName>
        <fullName evidence="1">Uncharacterized protein</fullName>
    </submittedName>
</protein>
<evidence type="ECO:0000313" key="1">
    <source>
        <dbReference type="EMBL" id="MBW88727.1"/>
    </source>
</evidence>
<sequence>MSMENIKIQNHRWVCVINE</sequence>
<dbReference type="EMBL" id="GGEC01008244">
    <property type="protein sequence ID" value="MBW88727.1"/>
    <property type="molecule type" value="Transcribed_RNA"/>
</dbReference>
<proteinExistence type="predicted"/>
<name>A0A2P2J5R2_RHIMU</name>
<reference evidence="1" key="1">
    <citation type="submission" date="2018-02" db="EMBL/GenBank/DDBJ databases">
        <title>Rhizophora mucronata_Transcriptome.</title>
        <authorList>
            <person name="Meera S.P."/>
            <person name="Sreeshan A."/>
            <person name="Augustine A."/>
        </authorList>
    </citation>
    <scope>NUCLEOTIDE SEQUENCE</scope>
    <source>
        <tissue evidence="1">Leaf</tissue>
    </source>
</reference>